<keyword evidence="5" id="KW-0548">Nucleotidyltransferase</keyword>
<feature type="domain" description="Galactose-1-phosphate uridyl transferase C-terminal" evidence="4">
    <location>
        <begin position="6"/>
        <end position="54"/>
    </location>
</feature>
<dbReference type="GO" id="GO:0005737">
    <property type="term" value="C:cytoplasm"/>
    <property type="evidence" value="ECO:0007669"/>
    <property type="project" value="InterPro"/>
</dbReference>
<organism evidence="5">
    <name type="scientific">Streptococcus pneumoniae</name>
    <dbReference type="NCBI Taxonomy" id="1313"/>
    <lineage>
        <taxon>Bacteria</taxon>
        <taxon>Bacillati</taxon>
        <taxon>Bacillota</taxon>
        <taxon>Bacilli</taxon>
        <taxon>Lactobacillales</taxon>
        <taxon>Streptococcaceae</taxon>
        <taxon>Streptococcus</taxon>
    </lineage>
</organism>
<dbReference type="InterPro" id="IPR005850">
    <property type="entry name" value="GalP_Utransf_C"/>
</dbReference>
<evidence type="ECO:0000259" key="4">
    <source>
        <dbReference type="Pfam" id="PF02744"/>
    </source>
</evidence>
<reference evidence="5" key="1">
    <citation type="submission" date="2019-04" db="EMBL/GenBank/DDBJ databases">
        <authorList>
            <consortium name="Pathogen Informatics"/>
        </authorList>
    </citation>
    <scope>NUCLEOTIDE SEQUENCE</scope>
    <source>
        <strain evidence="5">GPSC27</strain>
    </source>
</reference>
<sequence>MAPVFRHIKKENIGLIEVMGLAILPPRLKEEVEQVASYLVGEAVTVADYHQEWADQLKSQHPDLTDKEKALAIVKDSVGAIFARVLEDAGVYKQTEQGQTAFMRFVEQVGILLD</sequence>
<accession>A0A4J1VZT9</accession>
<dbReference type="EMBL" id="CAATGO010000006">
    <property type="protein sequence ID" value="VNP61932.1"/>
    <property type="molecule type" value="Genomic_DNA"/>
</dbReference>
<dbReference type="PANTHER" id="PTHR39191:SF1">
    <property type="entry name" value="DUF4922 DOMAIN-CONTAINING PROTEIN"/>
    <property type="match status" value="1"/>
</dbReference>
<evidence type="ECO:0000313" key="5">
    <source>
        <dbReference type="EMBL" id="VNP61932.1"/>
    </source>
</evidence>
<dbReference type="GO" id="GO:0006012">
    <property type="term" value="P:galactose metabolic process"/>
    <property type="evidence" value="ECO:0007669"/>
    <property type="project" value="UniProtKB-KW"/>
</dbReference>
<dbReference type="GO" id="GO:0017103">
    <property type="term" value="F:UTP:galactose-1-phosphate uridylyltransferase activity"/>
    <property type="evidence" value="ECO:0007669"/>
    <property type="project" value="UniProtKB-EC"/>
</dbReference>
<protein>
    <submittedName>
        <fullName evidence="5">Galactose-1-phosphate uridylyltransferase</fullName>
        <ecNumber evidence="5">2.7.7.10</ecNumber>
    </submittedName>
</protein>
<dbReference type="EC" id="2.7.7.10" evidence="5"/>
<dbReference type="InterPro" id="IPR000766">
    <property type="entry name" value="GalP_uridyl_Trfase_II"/>
</dbReference>
<keyword evidence="5" id="KW-0808">Transferase</keyword>
<keyword evidence="3" id="KW-0119">Carbohydrate metabolism</keyword>
<proteinExistence type="predicted"/>
<evidence type="ECO:0000256" key="3">
    <source>
        <dbReference type="ARBA" id="ARBA00023144"/>
    </source>
</evidence>
<gene>
    <name evidence="5" type="primary">galT_2</name>
    <name evidence="5" type="ORF">SAMEA2467335_00785</name>
</gene>
<dbReference type="AlphaFoldDB" id="A0A4J1VZT9"/>
<dbReference type="Pfam" id="PF02744">
    <property type="entry name" value="GalP_UDP_tr_C"/>
    <property type="match status" value="1"/>
</dbReference>
<dbReference type="GO" id="GO:0008108">
    <property type="term" value="F:UDP-glucose:hexose-1-phosphate uridylyltransferase activity"/>
    <property type="evidence" value="ECO:0007669"/>
    <property type="project" value="UniProtKB-EC"/>
</dbReference>
<comment type="catalytic activity">
    <reaction evidence="1">
        <text>alpha-D-galactose 1-phosphate + UDP-alpha-D-glucose = alpha-D-glucose 1-phosphate + UDP-alpha-D-galactose</text>
        <dbReference type="Rhea" id="RHEA:13989"/>
        <dbReference type="ChEBI" id="CHEBI:58336"/>
        <dbReference type="ChEBI" id="CHEBI:58601"/>
        <dbReference type="ChEBI" id="CHEBI:58885"/>
        <dbReference type="ChEBI" id="CHEBI:66914"/>
        <dbReference type="EC" id="2.7.7.12"/>
    </reaction>
</comment>
<evidence type="ECO:0000256" key="2">
    <source>
        <dbReference type="ARBA" id="ARBA00004947"/>
    </source>
</evidence>
<comment type="pathway">
    <text evidence="2">Carbohydrate metabolism; galactose metabolism.</text>
</comment>
<keyword evidence="3" id="KW-0299">Galactose metabolism</keyword>
<dbReference type="PANTHER" id="PTHR39191">
    <property type="entry name" value="GALACTOSE-1-PHOSPHATE URIDYLYLTRANSFERASE"/>
    <property type="match status" value="1"/>
</dbReference>
<name>A0A4J1VZT9_STREE</name>
<evidence type="ECO:0000256" key="1">
    <source>
        <dbReference type="ARBA" id="ARBA00001107"/>
    </source>
</evidence>